<protein>
    <submittedName>
        <fullName evidence="2">Uncharacterized protein</fullName>
    </submittedName>
</protein>
<dbReference type="EMBL" id="ACEC01000066">
    <property type="protein sequence ID" value="EEG30371.1"/>
    <property type="molecule type" value="Genomic_DNA"/>
</dbReference>
<organism evidence="2 3">
    <name type="scientific">[Clostridium] methylpentosum DSM 5476</name>
    <dbReference type="NCBI Taxonomy" id="537013"/>
    <lineage>
        <taxon>Bacteria</taxon>
        <taxon>Bacillati</taxon>
        <taxon>Bacillota</taxon>
        <taxon>Clostridia</taxon>
        <taxon>Eubacteriales</taxon>
        <taxon>Oscillospiraceae</taxon>
        <taxon>Oscillospiraceae incertae sedis</taxon>
    </lineage>
</organism>
<proteinExistence type="predicted"/>
<keyword evidence="1" id="KW-0472">Membrane</keyword>
<comment type="caution">
    <text evidence="2">The sequence shown here is derived from an EMBL/GenBank/DDBJ whole genome shotgun (WGS) entry which is preliminary data.</text>
</comment>
<keyword evidence="3" id="KW-1185">Reference proteome</keyword>
<dbReference type="HOGENOM" id="CLU_2141546_0_0_9"/>
<sequence>MRYKVVYHVGESIDIHTKVKNALLTEVDGVVTIKERGKGGETLPLSGLESVELFRLHGLGRLLKARCGGQTVYLTVVRFCIGNLFAVVNFFATGRLYRDLQSRTLLLAGGTL</sequence>
<evidence type="ECO:0000256" key="1">
    <source>
        <dbReference type="SAM" id="Phobius"/>
    </source>
</evidence>
<reference evidence="2 3" key="1">
    <citation type="submission" date="2009-01" db="EMBL/GenBank/DDBJ databases">
        <authorList>
            <person name="Fulton L."/>
            <person name="Clifton S."/>
            <person name="Fulton B."/>
            <person name="Xu J."/>
            <person name="Minx P."/>
            <person name="Pepin K.H."/>
            <person name="Johnson M."/>
            <person name="Bhonagiri V."/>
            <person name="Nash W.E."/>
            <person name="Mardis E.R."/>
            <person name="Wilson R.K."/>
        </authorList>
    </citation>
    <scope>NUCLEOTIDE SEQUENCE [LARGE SCALE GENOMIC DNA]</scope>
    <source>
        <strain evidence="2 3">DSM 5476</strain>
    </source>
</reference>
<keyword evidence="1" id="KW-0812">Transmembrane</keyword>
<dbReference type="Proteomes" id="UP000003340">
    <property type="component" value="Unassembled WGS sequence"/>
</dbReference>
<keyword evidence="1" id="KW-1133">Transmembrane helix</keyword>
<reference evidence="2 3" key="2">
    <citation type="submission" date="2009-02" db="EMBL/GenBank/DDBJ databases">
        <title>Draft genome sequence of Clostridium methylpentosum (DSM 5476).</title>
        <authorList>
            <person name="Sudarsanam P."/>
            <person name="Ley R."/>
            <person name="Guruge J."/>
            <person name="Turnbaugh P.J."/>
            <person name="Mahowald M."/>
            <person name="Liep D."/>
            <person name="Gordon J."/>
        </authorList>
    </citation>
    <scope>NUCLEOTIDE SEQUENCE [LARGE SCALE GENOMIC DNA]</scope>
    <source>
        <strain evidence="2 3">DSM 5476</strain>
    </source>
</reference>
<gene>
    <name evidence="2" type="ORF">CLOSTMETH_02102</name>
</gene>
<evidence type="ECO:0000313" key="2">
    <source>
        <dbReference type="EMBL" id="EEG30371.1"/>
    </source>
</evidence>
<name>C0EE23_9FIRM</name>
<evidence type="ECO:0000313" key="3">
    <source>
        <dbReference type="Proteomes" id="UP000003340"/>
    </source>
</evidence>
<dbReference type="AlphaFoldDB" id="C0EE23"/>
<accession>C0EE23</accession>
<dbReference type="STRING" id="537013.CLOSTMETH_02102"/>
<feature type="transmembrane region" description="Helical" evidence="1">
    <location>
        <begin position="71"/>
        <end position="92"/>
    </location>
</feature>